<proteinExistence type="predicted"/>
<keyword evidence="3" id="KW-1185">Reference proteome</keyword>
<reference evidence="2 3" key="1">
    <citation type="submission" date="2009-01" db="EMBL/GenBank/DDBJ databases">
        <authorList>
            <person name="Qin X."/>
            <person name="Bachman B."/>
            <person name="Battles P."/>
            <person name="Bell A."/>
            <person name="Bess C."/>
            <person name="Bickham C."/>
            <person name="Chaboub L."/>
            <person name="Chen D."/>
            <person name="Coyle M."/>
            <person name="Deiros D.R."/>
            <person name="Dinh H."/>
            <person name="Forbes L."/>
            <person name="Fowler G."/>
            <person name="Francisco L."/>
            <person name="Fu Q."/>
            <person name="Gubbala S."/>
            <person name="Hale W."/>
            <person name="Han Y."/>
            <person name="Hemphill L."/>
            <person name="Highlander S.K."/>
            <person name="Hirani K."/>
            <person name="Hogues M."/>
            <person name="Jackson L."/>
            <person name="Jakkamsetti A."/>
            <person name="Javaid M."/>
            <person name="Jiang H."/>
            <person name="Korchina V."/>
            <person name="Kovar C."/>
            <person name="Lara F."/>
            <person name="Lee S."/>
            <person name="Mata R."/>
            <person name="Mathew T."/>
            <person name="Moen C."/>
            <person name="Morales K."/>
            <person name="Munidasa M."/>
            <person name="Nazareth L."/>
            <person name="Ngo R."/>
            <person name="Nguyen L."/>
            <person name="Okwuonu G."/>
            <person name="Ongeri F."/>
            <person name="Patil S."/>
            <person name="Petrosino J."/>
            <person name="Pham C."/>
            <person name="Pham P."/>
            <person name="Pu L.-L."/>
            <person name="Puazo M."/>
            <person name="Raj R."/>
            <person name="Reid J."/>
            <person name="Rouhana J."/>
            <person name="Saada N."/>
            <person name="Shang Y."/>
            <person name="Simmons D."/>
            <person name="Thornton R."/>
            <person name="Warren J."/>
            <person name="Weissenberger G."/>
            <person name="Zhang J."/>
            <person name="Zhang L."/>
            <person name="Zhou C."/>
            <person name="Zhu D."/>
            <person name="Muzny D."/>
            <person name="Worley K."/>
            <person name="Gibbs R."/>
        </authorList>
    </citation>
    <scope>NUCLEOTIDE SEQUENCE [LARGE SCALE GENOMIC DNA]</scope>
    <source>
        <strain evidence="2 3">DSM 16047</strain>
    </source>
</reference>
<organism evidence="2 3">
    <name type="scientific">Lactobacillus ultunensis DSM 16047</name>
    <dbReference type="NCBI Taxonomy" id="525365"/>
    <lineage>
        <taxon>Bacteria</taxon>
        <taxon>Bacillati</taxon>
        <taxon>Bacillota</taxon>
        <taxon>Bacilli</taxon>
        <taxon>Lactobacillales</taxon>
        <taxon>Lactobacillaceae</taxon>
        <taxon>Lactobacillus</taxon>
    </lineage>
</organism>
<name>C2EMI2_9LACO</name>
<sequence>MNITIITITIGLITYYFFRSIKIKNKMKKVELSDIDKEELNKIEKIAGKRLPYRFPNRKELKFQIVEFVRPGFIKRRIFDSRGHCHFLIKYNLDRTVAEFVQFGPQDGHYLRKTNWDAQNKKTEFYQNEKETITELSQIKSKFQYYSSMVKQGKDEILPIENDLKQYANEVENHAYYQREWVKRKPITDTKAIHSIVKAEKLDLTKKRDIRRALHSRNVIRISAINSGFKTYNKTVKNFQQRMNDLHLGKIKYLRPMDILTNRDLHHLSNLLAGAAAEELVNRKIREVQFGKELIHNLILPYPYEKQNSLGSNQIDHLVLASSGIFCIETKARTSQKGCYDALTDYDDIADQVAKHKESIKYVLEKSNNPIIINLLKRVPSIDQLIRNVVVFIDRNMTDFSLEKTERYQRMGIEVGQLADVQSILVKAKNNIGLHSEEIEAVREELTNNDALEEEKTFNENVLLFEDDMDLNEQKVDEQLYHANQIIKRIGHINELLASYLNDARRWQKQYQNYLYWKKFYSQVYDFRDADNYYQQHQVQKDILDEV</sequence>
<accession>C2EMI2</accession>
<gene>
    <name evidence="2" type="ORF">HMPREF0548_0878</name>
</gene>
<dbReference type="Pfam" id="PF08378">
    <property type="entry name" value="NERD"/>
    <property type="match status" value="1"/>
</dbReference>
<evidence type="ECO:0000259" key="1">
    <source>
        <dbReference type="PROSITE" id="PS50965"/>
    </source>
</evidence>
<dbReference type="eggNOG" id="COG5527">
    <property type="taxonomic scope" value="Bacteria"/>
</dbReference>
<dbReference type="PROSITE" id="PS50965">
    <property type="entry name" value="NERD"/>
    <property type="match status" value="1"/>
</dbReference>
<feature type="domain" description="NERD" evidence="1">
    <location>
        <begin position="273"/>
        <end position="383"/>
    </location>
</feature>
<dbReference type="EMBL" id="ACGU01000043">
    <property type="protein sequence ID" value="EEJ72191.1"/>
    <property type="molecule type" value="Genomic_DNA"/>
</dbReference>
<dbReference type="InterPro" id="IPR011528">
    <property type="entry name" value="NERD"/>
</dbReference>
<comment type="caution">
    <text evidence="2">The sequence shown here is derived from an EMBL/GenBank/DDBJ whole genome shotgun (WGS) entry which is preliminary data.</text>
</comment>
<dbReference type="HOGENOM" id="CLU_487278_0_0_9"/>
<dbReference type="RefSeq" id="WP_007125406.1">
    <property type="nucleotide sequence ID" value="NZ_AZFO01000002.1"/>
</dbReference>
<dbReference type="Proteomes" id="UP000005583">
    <property type="component" value="Unassembled WGS sequence"/>
</dbReference>
<evidence type="ECO:0000313" key="2">
    <source>
        <dbReference type="EMBL" id="EEJ72191.1"/>
    </source>
</evidence>
<evidence type="ECO:0000313" key="3">
    <source>
        <dbReference type="Proteomes" id="UP000005583"/>
    </source>
</evidence>
<protein>
    <recommendedName>
        <fullName evidence="1">NERD domain-containing protein</fullName>
    </recommendedName>
</protein>
<dbReference type="STRING" id="525365.HMPREF0548_0878"/>
<dbReference type="AlphaFoldDB" id="C2EMI2"/>
<dbReference type="OrthoDB" id="2325363at2"/>